<name>X1UDE1_9ZZZZ</name>
<dbReference type="GO" id="GO:0003677">
    <property type="term" value="F:DNA binding"/>
    <property type="evidence" value="ECO:0007669"/>
    <property type="project" value="InterPro"/>
</dbReference>
<sequence>YMKGANHPMYAKHHTIEAKVKMRMAKIGKHLSPSTEFKKGNKPTREQIKKCLRRRIPSSLEEKFQSIINKYELPYKFVGNGSFIIGGYNPDFINTNNEKIAIEVYARYFKLRNNKTIEERKKERTNIFKEYGWKVLFFNEIKVNDSHISEVLK</sequence>
<gene>
    <name evidence="3" type="ORF">S12H4_48169</name>
</gene>
<evidence type="ECO:0000313" key="3">
    <source>
        <dbReference type="EMBL" id="GAJ15533.1"/>
    </source>
</evidence>
<dbReference type="AlphaFoldDB" id="X1UDE1"/>
<protein>
    <recommendedName>
        <fullName evidence="4">DUF559 domain-containing protein</fullName>
    </recommendedName>
</protein>
<dbReference type="SUPFAM" id="SSF64496">
    <property type="entry name" value="DNA-binding domain of intron-encoded endonucleases"/>
    <property type="match status" value="1"/>
</dbReference>
<comment type="caution">
    <text evidence="3">The sequence shown here is derived from an EMBL/GenBank/DDBJ whole genome shotgun (WGS) entry which is preliminary data.</text>
</comment>
<feature type="domain" description="DUF559" evidence="1">
    <location>
        <begin position="47"/>
        <end position="144"/>
    </location>
</feature>
<dbReference type="Pfam" id="PF04480">
    <property type="entry name" value="DUF559"/>
    <property type="match status" value="1"/>
</dbReference>
<dbReference type="Gene3D" id="3.40.960.10">
    <property type="entry name" value="VSR Endonuclease"/>
    <property type="match status" value="1"/>
</dbReference>
<dbReference type="InterPro" id="IPR003611">
    <property type="entry name" value="NUMOD3"/>
</dbReference>
<dbReference type="InterPro" id="IPR007569">
    <property type="entry name" value="DUF559"/>
</dbReference>
<dbReference type="Pfam" id="PF07460">
    <property type="entry name" value="NUMOD3"/>
    <property type="match status" value="1"/>
</dbReference>
<accession>X1UDE1</accession>
<feature type="non-terminal residue" evidence="3">
    <location>
        <position position="1"/>
    </location>
</feature>
<feature type="domain" description="Nuclease associated modular" evidence="2">
    <location>
        <begin position="3"/>
        <end position="23"/>
    </location>
</feature>
<proteinExistence type="predicted"/>
<dbReference type="EMBL" id="BARW01030071">
    <property type="protein sequence ID" value="GAJ15533.1"/>
    <property type="molecule type" value="Genomic_DNA"/>
</dbReference>
<evidence type="ECO:0000259" key="2">
    <source>
        <dbReference type="Pfam" id="PF07460"/>
    </source>
</evidence>
<reference evidence="3" key="1">
    <citation type="journal article" date="2014" name="Front. Microbiol.">
        <title>High frequency of phylogenetically diverse reductive dehalogenase-homologous genes in deep subseafloor sedimentary metagenomes.</title>
        <authorList>
            <person name="Kawai M."/>
            <person name="Futagami T."/>
            <person name="Toyoda A."/>
            <person name="Takaki Y."/>
            <person name="Nishi S."/>
            <person name="Hori S."/>
            <person name="Arai W."/>
            <person name="Tsubouchi T."/>
            <person name="Morono Y."/>
            <person name="Uchiyama I."/>
            <person name="Ito T."/>
            <person name="Fujiyama A."/>
            <person name="Inagaki F."/>
            <person name="Takami H."/>
        </authorList>
    </citation>
    <scope>NUCLEOTIDE SEQUENCE</scope>
    <source>
        <strain evidence="3">Expedition CK06-06</strain>
    </source>
</reference>
<evidence type="ECO:0000259" key="1">
    <source>
        <dbReference type="Pfam" id="PF04480"/>
    </source>
</evidence>
<evidence type="ECO:0008006" key="4">
    <source>
        <dbReference type="Google" id="ProtNLM"/>
    </source>
</evidence>
<organism evidence="3">
    <name type="scientific">marine sediment metagenome</name>
    <dbReference type="NCBI Taxonomy" id="412755"/>
    <lineage>
        <taxon>unclassified sequences</taxon>
        <taxon>metagenomes</taxon>
        <taxon>ecological metagenomes</taxon>
    </lineage>
</organism>